<name>A0A0E9SRA9_ANGAN</name>
<reference evidence="1" key="1">
    <citation type="submission" date="2014-11" db="EMBL/GenBank/DDBJ databases">
        <authorList>
            <person name="Amaro Gonzalez C."/>
        </authorList>
    </citation>
    <scope>NUCLEOTIDE SEQUENCE</scope>
</reference>
<evidence type="ECO:0000313" key="1">
    <source>
        <dbReference type="EMBL" id="JAH43068.1"/>
    </source>
</evidence>
<reference evidence="1" key="2">
    <citation type="journal article" date="2015" name="Fish Shellfish Immunol.">
        <title>Early steps in the European eel (Anguilla anguilla)-Vibrio vulnificus interaction in the gills: Role of the RtxA13 toxin.</title>
        <authorList>
            <person name="Callol A."/>
            <person name="Pajuelo D."/>
            <person name="Ebbesson L."/>
            <person name="Teles M."/>
            <person name="MacKenzie S."/>
            <person name="Amaro C."/>
        </authorList>
    </citation>
    <scope>NUCLEOTIDE SEQUENCE</scope>
</reference>
<proteinExistence type="predicted"/>
<dbReference type="EMBL" id="GBXM01065509">
    <property type="protein sequence ID" value="JAH43068.1"/>
    <property type="molecule type" value="Transcribed_RNA"/>
</dbReference>
<accession>A0A0E9SRA9</accession>
<sequence>MTAYLLFVFKKVYTPTSLFHPVFTGDNYANEGQLKTNHLNITNGSTSFHLGRYLFIV</sequence>
<organism evidence="1">
    <name type="scientific">Anguilla anguilla</name>
    <name type="common">European freshwater eel</name>
    <name type="synonym">Muraena anguilla</name>
    <dbReference type="NCBI Taxonomy" id="7936"/>
    <lineage>
        <taxon>Eukaryota</taxon>
        <taxon>Metazoa</taxon>
        <taxon>Chordata</taxon>
        <taxon>Craniata</taxon>
        <taxon>Vertebrata</taxon>
        <taxon>Euteleostomi</taxon>
        <taxon>Actinopterygii</taxon>
        <taxon>Neopterygii</taxon>
        <taxon>Teleostei</taxon>
        <taxon>Anguilliformes</taxon>
        <taxon>Anguillidae</taxon>
        <taxon>Anguilla</taxon>
    </lineage>
</organism>
<protein>
    <submittedName>
        <fullName evidence="1">Uncharacterized protein</fullName>
    </submittedName>
</protein>
<dbReference type="AlphaFoldDB" id="A0A0E9SRA9"/>